<proteinExistence type="predicted"/>
<reference evidence="4 6" key="2">
    <citation type="submission" date="2018-08" db="EMBL/GenBank/DDBJ databases">
        <title>Recombination of ecologically and evolutionarily significant loci maintains genetic cohesion in the Pseudomonas syringae species complex.</title>
        <authorList>
            <person name="Dillon M."/>
            <person name="Thakur S."/>
            <person name="Almeida R.N.D."/>
            <person name="Weir B.S."/>
            <person name="Guttman D.S."/>
        </authorList>
    </citation>
    <scope>NUCLEOTIDE SEQUENCE [LARGE SCALE GENOMIC DNA]</scope>
    <source>
        <strain evidence="4 6">ICMP 2821</strain>
    </source>
</reference>
<feature type="domain" description="DUF4142" evidence="2">
    <location>
        <begin position="26"/>
        <end position="161"/>
    </location>
</feature>
<dbReference type="PANTHER" id="PTHR38593">
    <property type="entry name" value="BLR2558 PROTEIN"/>
    <property type="match status" value="1"/>
</dbReference>
<dbReference type="EMBL" id="LJPX01000020">
    <property type="protein sequence ID" value="KPW81568.1"/>
    <property type="molecule type" value="Genomic_DNA"/>
</dbReference>
<evidence type="ECO:0000259" key="2">
    <source>
        <dbReference type="Pfam" id="PF13628"/>
    </source>
</evidence>
<keyword evidence="1" id="KW-0732">Signal</keyword>
<accession>A0A0P9PAF9</accession>
<comment type="caution">
    <text evidence="3">The sequence shown here is derived from an EMBL/GenBank/DDBJ whole genome shotgun (WGS) entry which is preliminary data.</text>
</comment>
<dbReference type="RefSeq" id="WP_054998618.1">
    <property type="nucleotide sequence ID" value="NZ_FNKU01000001.1"/>
</dbReference>
<sequence>MNNYFRMSAIAVVLSLGSQVAVAAQDADDFVEDASAKGIAEVQLGKLALDEKDISPSVKEFAEQMVKDHTAANEKLATIAKDKKLEVSDDPMLMDKAKALILEMRKKSFDQAYANNQVVAHEETIKLYEEEANNGKDPELMAFAKATLPTLKEHLAHAKKLAAEHGGDAAKK</sequence>
<dbReference type="InterPro" id="IPR025419">
    <property type="entry name" value="DUF4142"/>
</dbReference>
<dbReference type="AlphaFoldDB" id="A0A0P9PAF9"/>
<dbReference type="PANTHER" id="PTHR38593:SF1">
    <property type="entry name" value="BLR2558 PROTEIN"/>
    <property type="match status" value="1"/>
</dbReference>
<protein>
    <recommendedName>
        <fullName evidence="2">DUF4142 domain-containing protein</fullName>
    </recommendedName>
</protein>
<dbReference type="Pfam" id="PF13628">
    <property type="entry name" value="DUF4142"/>
    <property type="match status" value="1"/>
</dbReference>
<dbReference type="Proteomes" id="UP000281372">
    <property type="component" value="Unassembled WGS sequence"/>
</dbReference>
<evidence type="ECO:0000313" key="5">
    <source>
        <dbReference type="Proteomes" id="UP000050564"/>
    </source>
</evidence>
<reference evidence="3 5" key="1">
    <citation type="submission" date="2015-09" db="EMBL/GenBank/DDBJ databases">
        <title>Genome announcement of multiple Pseudomonas syringae strains.</title>
        <authorList>
            <person name="Thakur S."/>
            <person name="Wang P.W."/>
            <person name="Gong Y."/>
            <person name="Weir B.S."/>
            <person name="Guttman D.S."/>
        </authorList>
    </citation>
    <scope>NUCLEOTIDE SEQUENCE [LARGE SCALE GENOMIC DNA]</scope>
    <source>
        <strain evidence="3 5">ICMP2823</strain>
    </source>
</reference>
<gene>
    <name evidence="3" type="ORF">ALO81_00972</name>
    <name evidence="4" type="ORF">ALQ64_03836</name>
</gene>
<dbReference type="Gene3D" id="1.20.1260.10">
    <property type="match status" value="1"/>
</dbReference>
<evidence type="ECO:0000313" key="4">
    <source>
        <dbReference type="EMBL" id="RMN22645.1"/>
    </source>
</evidence>
<dbReference type="Proteomes" id="UP000050564">
    <property type="component" value="Unassembled WGS sequence"/>
</dbReference>
<name>A0A0P9PAF9_PSECA</name>
<organism evidence="3 5">
    <name type="scientific">Pseudomonas cannabina</name>
    <dbReference type="NCBI Taxonomy" id="86840"/>
    <lineage>
        <taxon>Bacteria</taxon>
        <taxon>Pseudomonadati</taxon>
        <taxon>Pseudomonadota</taxon>
        <taxon>Gammaproteobacteria</taxon>
        <taxon>Pseudomonadales</taxon>
        <taxon>Pseudomonadaceae</taxon>
        <taxon>Pseudomonas</taxon>
    </lineage>
</organism>
<dbReference type="EMBL" id="RBOW01000779">
    <property type="protein sequence ID" value="RMN22645.1"/>
    <property type="molecule type" value="Genomic_DNA"/>
</dbReference>
<dbReference type="InterPro" id="IPR012347">
    <property type="entry name" value="Ferritin-like"/>
</dbReference>
<evidence type="ECO:0000313" key="3">
    <source>
        <dbReference type="EMBL" id="KPW81568.1"/>
    </source>
</evidence>
<dbReference type="PATRIC" id="fig|86840.3.peg.1381"/>
<evidence type="ECO:0000313" key="6">
    <source>
        <dbReference type="Proteomes" id="UP000281372"/>
    </source>
</evidence>
<feature type="chain" id="PRO_5033235251" description="DUF4142 domain-containing protein" evidence="1">
    <location>
        <begin position="24"/>
        <end position="172"/>
    </location>
</feature>
<feature type="signal peptide" evidence="1">
    <location>
        <begin position="1"/>
        <end position="23"/>
    </location>
</feature>
<evidence type="ECO:0000256" key="1">
    <source>
        <dbReference type="SAM" id="SignalP"/>
    </source>
</evidence>